<dbReference type="RefSeq" id="WP_115310529.1">
    <property type="nucleotide sequence ID" value="NZ_UHIO01000001.1"/>
</dbReference>
<gene>
    <name evidence="1" type="ORF">NCTC12020_01386</name>
</gene>
<sequence length="59" mass="7045">MYNKEKEGILLHVGSYTKPLHADIVVHEEHDFSKYGTKTPEQIRQAYYKSKLHRKNHYS</sequence>
<name>A0A380NMB1_9FIRM</name>
<protein>
    <submittedName>
        <fullName evidence="1">Uncharacterized protein</fullName>
    </submittedName>
</protein>
<proteinExistence type="predicted"/>
<dbReference type="OrthoDB" id="9866179at2"/>
<organism evidence="1 2">
    <name type="scientific">Veillonella criceti</name>
    <dbReference type="NCBI Taxonomy" id="103891"/>
    <lineage>
        <taxon>Bacteria</taxon>
        <taxon>Bacillati</taxon>
        <taxon>Bacillota</taxon>
        <taxon>Negativicutes</taxon>
        <taxon>Veillonellales</taxon>
        <taxon>Veillonellaceae</taxon>
        <taxon>Veillonella</taxon>
    </lineage>
</organism>
<dbReference type="AlphaFoldDB" id="A0A380NMB1"/>
<reference evidence="1 2" key="1">
    <citation type="submission" date="2018-06" db="EMBL/GenBank/DDBJ databases">
        <authorList>
            <consortium name="Pathogen Informatics"/>
            <person name="Doyle S."/>
        </authorList>
    </citation>
    <scope>NUCLEOTIDE SEQUENCE [LARGE SCALE GENOMIC DNA]</scope>
    <source>
        <strain evidence="1 2">NCTC12020</strain>
    </source>
</reference>
<evidence type="ECO:0000313" key="2">
    <source>
        <dbReference type="Proteomes" id="UP000255367"/>
    </source>
</evidence>
<dbReference type="EMBL" id="UHIO01000001">
    <property type="protein sequence ID" value="SUP43867.1"/>
    <property type="molecule type" value="Genomic_DNA"/>
</dbReference>
<accession>A0A380NMB1</accession>
<keyword evidence="2" id="KW-1185">Reference proteome</keyword>
<dbReference type="Proteomes" id="UP000255367">
    <property type="component" value="Unassembled WGS sequence"/>
</dbReference>
<evidence type="ECO:0000313" key="1">
    <source>
        <dbReference type="EMBL" id="SUP43867.1"/>
    </source>
</evidence>